<evidence type="ECO:0000313" key="3">
    <source>
        <dbReference type="Proteomes" id="UP001589776"/>
    </source>
</evidence>
<dbReference type="Pfam" id="PF23728">
    <property type="entry name" value="Tubby_C_like"/>
    <property type="match status" value="1"/>
</dbReference>
<evidence type="ECO:0000259" key="1">
    <source>
        <dbReference type="Pfam" id="PF23728"/>
    </source>
</evidence>
<dbReference type="Proteomes" id="UP001589776">
    <property type="component" value="Unassembled WGS sequence"/>
</dbReference>
<feature type="domain" description="Tubby C-terminal" evidence="1">
    <location>
        <begin position="4"/>
        <end position="176"/>
    </location>
</feature>
<dbReference type="InterPro" id="IPR056944">
    <property type="entry name" value="Tubby_C-like"/>
</dbReference>
<reference evidence="2 3" key="1">
    <citation type="submission" date="2024-09" db="EMBL/GenBank/DDBJ databases">
        <authorList>
            <person name="Sun Q."/>
            <person name="Mori K."/>
        </authorList>
    </citation>
    <scope>NUCLEOTIDE SEQUENCE [LARGE SCALE GENOMIC DNA]</scope>
    <source>
        <strain evidence="2 3">CCM 7759</strain>
    </source>
</reference>
<evidence type="ECO:0000313" key="2">
    <source>
        <dbReference type="EMBL" id="MFC0213293.1"/>
    </source>
</evidence>
<comment type="caution">
    <text evidence="2">The sequence shown here is derived from an EMBL/GenBank/DDBJ whole genome shotgun (WGS) entry which is preliminary data.</text>
</comment>
<dbReference type="EMBL" id="JBHLWN010000048">
    <property type="protein sequence ID" value="MFC0213293.1"/>
    <property type="molecule type" value="Genomic_DNA"/>
</dbReference>
<proteinExistence type="predicted"/>
<gene>
    <name evidence="2" type="ORF">ACFFK0_12665</name>
</gene>
<sequence length="178" mass="21053">MDTYYFSRPFFRLSTKPIVLKDSSHSEIGTMQRYFKDVIDKTLSYIVDHWGINVRVSNHEGSIQVTAHQQFTWMRHKWNVTSRTGENTVDFVVEDKTVIKTNPHFIFQAHGQSYSMKKDFADKRVRLLEQQTERQVAVIEFESYMPNKINNMIMSVTETTLSPYEIVCIYYLFDLCVQ</sequence>
<dbReference type="RefSeq" id="WP_377470584.1">
    <property type="nucleotide sequence ID" value="NZ_JBHLWN010000048.1"/>
</dbReference>
<name>A0ABV6DKW1_9BACL</name>
<protein>
    <recommendedName>
        <fullName evidence="1">Tubby C-terminal domain-containing protein</fullName>
    </recommendedName>
</protein>
<keyword evidence="3" id="KW-1185">Reference proteome</keyword>
<organism evidence="2 3">
    <name type="scientific">Paenibacillus chartarius</name>
    <dbReference type="NCBI Taxonomy" id="747481"/>
    <lineage>
        <taxon>Bacteria</taxon>
        <taxon>Bacillati</taxon>
        <taxon>Bacillota</taxon>
        <taxon>Bacilli</taxon>
        <taxon>Bacillales</taxon>
        <taxon>Paenibacillaceae</taxon>
        <taxon>Paenibacillus</taxon>
    </lineage>
</organism>
<accession>A0ABV6DKW1</accession>